<evidence type="ECO:0000256" key="12">
    <source>
        <dbReference type="PIRNR" id="PIRNR000854"/>
    </source>
</evidence>
<dbReference type="NCBIfam" id="NF005057">
    <property type="entry name" value="PRK06464.1"/>
    <property type="match status" value="1"/>
</dbReference>
<evidence type="ECO:0000256" key="5">
    <source>
        <dbReference type="ARBA" id="ARBA00022679"/>
    </source>
</evidence>
<dbReference type="PANTHER" id="PTHR43030">
    <property type="entry name" value="PHOSPHOENOLPYRUVATE SYNTHASE"/>
    <property type="match status" value="1"/>
</dbReference>
<dbReference type="InterPro" id="IPR040442">
    <property type="entry name" value="Pyrv_kinase-like_dom_sf"/>
</dbReference>
<evidence type="ECO:0000256" key="3">
    <source>
        <dbReference type="ARBA" id="ARBA00004742"/>
    </source>
</evidence>
<dbReference type="InterPro" id="IPR023151">
    <property type="entry name" value="PEP_util_CS"/>
</dbReference>
<evidence type="ECO:0000256" key="7">
    <source>
        <dbReference type="ARBA" id="ARBA00022741"/>
    </source>
</evidence>
<keyword evidence="6 12" id="KW-0479">Metal-binding</keyword>
<keyword evidence="7 12" id="KW-0547">Nucleotide-binding</keyword>
<evidence type="ECO:0000256" key="1">
    <source>
        <dbReference type="ARBA" id="ARBA00001946"/>
    </source>
</evidence>
<evidence type="ECO:0000256" key="11">
    <source>
        <dbReference type="ARBA" id="ARBA00047700"/>
    </source>
</evidence>
<keyword evidence="16" id="KW-0670">Pyruvate</keyword>
<dbReference type="PANTHER" id="PTHR43030:SF1">
    <property type="entry name" value="PHOSPHOENOLPYRUVATE SYNTHASE"/>
    <property type="match status" value="1"/>
</dbReference>
<dbReference type="UniPathway" id="UPA00138"/>
<proteinExistence type="inferred from homology"/>
<dbReference type="STRING" id="49547.MBCUR_15230"/>
<dbReference type="InterPro" id="IPR000121">
    <property type="entry name" value="PEP_util_C"/>
</dbReference>
<comment type="catalytic activity">
    <reaction evidence="11 12">
        <text>pyruvate + ATP + H2O = phosphoenolpyruvate + AMP + phosphate + 2 H(+)</text>
        <dbReference type="Rhea" id="RHEA:11364"/>
        <dbReference type="ChEBI" id="CHEBI:15361"/>
        <dbReference type="ChEBI" id="CHEBI:15377"/>
        <dbReference type="ChEBI" id="CHEBI:15378"/>
        <dbReference type="ChEBI" id="CHEBI:30616"/>
        <dbReference type="ChEBI" id="CHEBI:43474"/>
        <dbReference type="ChEBI" id="CHEBI:58702"/>
        <dbReference type="ChEBI" id="CHEBI:456215"/>
        <dbReference type="EC" id="2.7.9.2"/>
    </reaction>
</comment>
<evidence type="ECO:0000259" key="15">
    <source>
        <dbReference type="Pfam" id="PF02896"/>
    </source>
</evidence>
<keyword evidence="5 12" id="KW-0808">Transferase</keyword>
<keyword evidence="8 12" id="KW-0418">Kinase</keyword>
<dbReference type="InterPro" id="IPR018274">
    <property type="entry name" value="PEP_util_AS"/>
</dbReference>
<dbReference type="InterPro" id="IPR008279">
    <property type="entry name" value="PEP-util_enz_mobile_dom"/>
</dbReference>
<dbReference type="GO" id="GO:0005524">
    <property type="term" value="F:ATP binding"/>
    <property type="evidence" value="ECO:0007669"/>
    <property type="project" value="UniProtKB-KW"/>
</dbReference>
<dbReference type="GO" id="GO:0008986">
    <property type="term" value="F:pyruvate, water dikinase activity"/>
    <property type="evidence" value="ECO:0007669"/>
    <property type="project" value="UniProtKB-EC"/>
</dbReference>
<dbReference type="Pfam" id="PF00391">
    <property type="entry name" value="PEP-utilizers"/>
    <property type="match status" value="1"/>
</dbReference>
<evidence type="ECO:0000256" key="8">
    <source>
        <dbReference type="ARBA" id="ARBA00022777"/>
    </source>
</evidence>
<dbReference type="Gene3D" id="3.30.470.20">
    <property type="entry name" value="ATP-grasp fold, B domain"/>
    <property type="match status" value="1"/>
</dbReference>
<feature type="domain" description="PEP-utilising enzyme C-terminal" evidence="15">
    <location>
        <begin position="454"/>
        <end position="749"/>
    </location>
</feature>
<evidence type="ECO:0000256" key="6">
    <source>
        <dbReference type="ARBA" id="ARBA00022723"/>
    </source>
</evidence>
<dbReference type="AlphaFoldDB" id="A0A165ZU15"/>
<dbReference type="PRINTS" id="PR01736">
    <property type="entry name" value="PHPHTRNFRASE"/>
</dbReference>
<protein>
    <recommendedName>
        <fullName evidence="12">Phosphoenolpyruvate synthase</fullName>
        <shortName evidence="12">PEP synthase</shortName>
        <ecNumber evidence="12">2.7.9.2</ecNumber>
    </recommendedName>
    <alternativeName>
        <fullName evidence="12">Pyruvate, water dikinase</fullName>
    </alternativeName>
</protein>
<comment type="pathway">
    <text evidence="3 12">Carbohydrate biosynthesis; gluconeogenesis.</text>
</comment>
<dbReference type="SUPFAM" id="SSF52009">
    <property type="entry name" value="Phosphohistidine domain"/>
    <property type="match status" value="1"/>
</dbReference>
<evidence type="ECO:0000256" key="4">
    <source>
        <dbReference type="ARBA" id="ARBA00007837"/>
    </source>
</evidence>
<accession>A0A165ZU15</accession>
<dbReference type="EC" id="2.7.9.2" evidence="12"/>
<dbReference type="FunFam" id="3.30.1490.20:FF:000010">
    <property type="entry name" value="Phosphoenolpyruvate synthase"/>
    <property type="match status" value="1"/>
</dbReference>
<dbReference type="PIRSF" id="PIRSF000854">
    <property type="entry name" value="PEP_synthase"/>
    <property type="match status" value="1"/>
</dbReference>
<feature type="domain" description="PEP-utilising enzyme mobile" evidence="13">
    <location>
        <begin position="364"/>
        <end position="435"/>
    </location>
</feature>
<reference evidence="16 17" key="1">
    <citation type="submission" date="2016-04" db="EMBL/GenBank/DDBJ databases">
        <title>Genome sequence of Methanobrevibacter curvatus DSM 11111.</title>
        <authorList>
            <person name="Poehlein A."/>
            <person name="Seedorf H."/>
            <person name="Daniel R."/>
        </authorList>
    </citation>
    <scope>NUCLEOTIDE SEQUENCE [LARGE SCALE GENOMIC DNA]</scope>
    <source>
        <strain evidence="16 17">DSM 11111</strain>
    </source>
</reference>
<dbReference type="GO" id="GO:0046872">
    <property type="term" value="F:metal ion binding"/>
    <property type="evidence" value="ECO:0007669"/>
    <property type="project" value="UniProtKB-KW"/>
</dbReference>
<keyword evidence="10 12" id="KW-0460">Magnesium</keyword>
<evidence type="ECO:0000256" key="2">
    <source>
        <dbReference type="ARBA" id="ARBA00002988"/>
    </source>
</evidence>
<dbReference type="Pfam" id="PF01326">
    <property type="entry name" value="PPDK_N"/>
    <property type="match status" value="1"/>
</dbReference>
<feature type="domain" description="Pyruvate phosphate dikinase AMP/ATP-binding" evidence="14">
    <location>
        <begin position="13"/>
        <end position="321"/>
    </location>
</feature>
<dbReference type="Gene3D" id="3.50.30.10">
    <property type="entry name" value="Phosphohistidine domain"/>
    <property type="match status" value="1"/>
</dbReference>
<dbReference type="SUPFAM" id="SSF56059">
    <property type="entry name" value="Glutathione synthetase ATP-binding domain-like"/>
    <property type="match status" value="1"/>
</dbReference>
<evidence type="ECO:0000256" key="9">
    <source>
        <dbReference type="ARBA" id="ARBA00022840"/>
    </source>
</evidence>
<sequence length="770" mass="84163">MARFEDIGKNNIDIAGGKGANLGEMTQAGIPVPPGFVITSKTYDIFMTNTGLYKKVYKLLDGIDVNETKKLQKVAEKIKQLIIETEIPNELSTLISESYNALGIKVGHDDVEVAIRSSATAEDLPEASFAGQQDTFLHIKGAEQVVEYVRKCWASLFEARAIFYREENNFDHSKVYIAVVVQEMVESEKAGVMFTVNPSTGEDVALIEGSWGLGESVVSGSVTPDTYNVDKKTNKLLNVTIGDKKTMYVKDKGGNTIIKDVPDSMKKQRVLSDEELTELNEMGKRIQSHYGAPQDTEWAFHKDTLYMLQSRPITTLNDVSDSSVGSGENELENRTVVVSGLGASPGFGSGEVKIINNIDELDKIKDGDIMVTIMTTPDMVPAMKRANAIITDEGGITCHAAIISRELGIPCVVGTGDASEILVEDSKVTVDGKRGSIYEGIFAVDNNQDNTNLSTTTNAQTDIITVTEVKVNVSMPEAAPKAAATGADGVGLLRTEHMMLTDGVHPKKFIVDDNEDELVKILVENIIKVVDLFHPKPVWYRTLDAPTDEFITLKGGENEPHEHNPMLGWRGIRRELDEPDILRAEFKAVKTLLDKGYDNIGVMLPLVQHPNELKHAKEIATEVGLVPHKDVDFGIMVEIPAAAITIEDFIDVGLDFISFGTNDLTQYSLAVDRNNELVAAHYNEEHPAIMKLIKYAIKKCNAAGVKTSICGQAGSVPHIVEKLVEFGITSVSANTDAVEAVRKTVARAEQKLILNAARASLNNDDDDLFD</sequence>
<evidence type="ECO:0000256" key="10">
    <source>
        <dbReference type="ARBA" id="ARBA00022842"/>
    </source>
</evidence>
<dbReference type="SUPFAM" id="SSF51621">
    <property type="entry name" value="Phosphoenolpyruvate/pyruvate domain"/>
    <property type="match status" value="1"/>
</dbReference>
<dbReference type="GO" id="GO:0006094">
    <property type="term" value="P:gluconeogenesis"/>
    <property type="evidence" value="ECO:0007669"/>
    <property type="project" value="UniProtKB-UniPathway"/>
</dbReference>
<comment type="similarity">
    <text evidence="4 12">Belongs to the PEP-utilizing enzyme family.</text>
</comment>
<dbReference type="PATRIC" id="fig|49547.3.peg.1627"/>
<dbReference type="Gene3D" id="3.30.1490.20">
    <property type="entry name" value="ATP-grasp fold, A domain"/>
    <property type="match status" value="1"/>
</dbReference>
<dbReference type="Proteomes" id="UP000077245">
    <property type="component" value="Unassembled WGS sequence"/>
</dbReference>
<dbReference type="InterPro" id="IPR006319">
    <property type="entry name" value="PEP_synth"/>
</dbReference>
<dbReference type="InterPro" id="IPR013815">
    <property type="entry name" value="ATP_grasp_subdomain_1"/>
</dbReference>
<dbReference type="InterPro" id="IPR002192">
    <property type="entry name" value="PPDK_AMP/ATP-bd"/>
</dbReference>
<dbReference type="Pfam" id="PF02896">
    <property type="entry name" value="PEP-utilizers_C"/>
    <property type="match status" value="1"/>
</dbReference>
<comment type="function">
    <text evidence="2 12">Catalyzes the phosphorylation of pyruvate to phosphoenolpyruvate.</text>
</comment>
<evidence type="ECO:0000313" key="16">
    <source>
        <dbReference type="EMBL" id="KZX11161.1"/>
    </source>
</evidence>
<evidence type="ECO:0000259" key="13">
    <source>
        <dbReference type="Pfam" id="PF00391"/>
    </source>
</evidence>
<dbReference type="InterPro" id="IPR015813">
    <property type="entry name" value="Pyrv/PenolPyrv_kinase-like_dom"/>
</dbReference>
<dbReference type="Gene3D" id="3.20.20.60">
    <property type="entry name" value="Phosphoenolpyruvate-binding domains"/>
    <property type="match status" value="1"/>
</dbReference>
<keyword evidence="9 12" id="KW-0067">ATP-binding</keyword>
<dbReference type="PROSITE" id="PS00370">
    <property type="entry name" value="PEP_ENZYMES_PHOS_SITE"/>
    <property type="match status" value="1"/>
</dbReference>
<evidence type="ECO:0000259" key="14">
    <source>
        <dbReference type="Pfam" id="PF01326"/>
    </source>
</evidence>
<organism evidence="16 17">
    <name type="scientific">Methanobrevibacter curvatus</name>
    <dbReference type="NCBI Taxonomy" id="49547"/>
    <lineage>
        <taxon>Archaea</taxon>
        <taxon>Methanobacteriati</taxon>
        <taxon>Methanobacteriota</taxon>
        <taxon>Methanomada group</taxon>
        <taxon>Methanobacteria</taxon>
        <taxon>Methanobacteriales</taxon>
        <taxon>Methanobacteriaceae</taxon>
        <taxon>Methanobrevibacter</taxon>
    </lineage>
</organism>
<gene>
    <name evidence="16" type="primary">ppsA</name>
    <name evidence="16" type="ORF">MBCUR_15230</name>
</gene>
<comment type="cofactor">
    <cofactor evidence="1 12">
        <name>Mg(2+)</name>
        <dbReference type="ChEBI" id="CHEBI:18420"/>
    </cofactor>
</comment>
<keyword evidence="17" id="KW-1185">Reference proteome</keyword>
<dbReference type="NCBIfam" id="TIGR01418">
    <property type="entry name" value="PEP_synth"/>
    <property type="match status" value="1"/>
</dbReference>
<comment type="caution">
    <text evidence="16">The sequence shown here is derived from an EMBL/GenBank/DDBJ whole genome shotgun (WGS) entry which is preliminary data.</text>
</comment>
<dbReference type="InterPro" id="IPR036637">
    <property type="entry name" value="Phosphohistidine_dom_sf"/>
</dbReference>
<dbReference type="PROSITE" id="PS00742">
    <property type="entry name" value="PEP_ENZYMES_2"/>
    <property type="match status" value="1"/>
</dbReference>
<dbReference type="EMBL" id="LWMV01000192">
    <property type="protein sequence ID" value="KZX11161.1"/>
    <property type="molecule type" value="Genomic_DNA"/>
</dbReference>
<evidence type="ECO:0000313" key="17">
    <source>
        <dbReference type="Proteomes" id="UP000077245"/>
    </source>
</evidence>
<name>A0A165ZU15_9EURY</name>